<evidence type="ECO:0000313" key="2">
    <source>
        <dbReference type="EMBL" id="KAK1132222.1"/>
    </source>
</evidence>
<dbReference type="Proteomes" id="UP001177670">
    <property type="component" value="Unassembled WGS sequence"/>
</dbReference>
<feature type="transmembrane region" description="Helical" evidence="1">
    <location>
        <begin position="46"/>
        <end position="65"/>
    </location>
</feature>
<comment type="caution">
    <text evidence="2">The sequence shown here is derived from an EMBL/GenBank/DDBJ whole genome shotgun (WGS) entry which is preliminary data.</text>
</comment>
<evidence type="ECO:0000256" key="1">
    <source>
        <dbReference type="SAM" id="Phobius"/>
    </source>
</evidence>
<accession>A0AA40KTK9</accession>
<reference evidence="2" key="1">
    <citation type="submission" date="2021-10" db="EMBL/GenBank/DDBJ databases">
        <title>Melipona bicolor Genome sequencing and assembly.</title>
        <authorList>
            <person name="Araujo N.S."/>
            <person name="Arias M.C."/>
        </authorList>
    </citation>
    <scope>NUCLEOTIDE SEQUENCE</scope>
    <source>
        <strain evidence="2">USP_2M_L1-L4_2017</strain>
        <tissue evidence="2">Whole body</tissue>
    </source>
</reference>
<keyword evidence="3" id="KW-1185">Reference proteome</keyword>
<dbReference type="EMBL" id="JAHYIQ010000005">
    <property type="protein sequence ID" value="KAK1132222.1"/>
    <property type="molecule type" value="Genomic_DNA"/>
</dbReference>
<protein>
    <submittedName>
        <fullName evidence="2">Uncharacterized protein</fullName>
    </submittedName>
</protein>
<keyword evidence="1" id="KW-0812">Transmembrane</keyword>
<organism evidence="2 3">
    <name type="scientific">Melipona bicolor</name>
    <dbReference type="NCBI Taxonomy" id="60889"/>
    <lineage>
        <taxon>Eukaryota</taxon>
        <taxon>Metazoa</taxon>
        <taxon>Ecdysozoa</taxon>
        <taxon>Arthropoda</taxon>
        <taxon>Hexapoda</taxon>
        <taxon>Insecta</taxon>
        <taxon>Pterygota</taxon>
        <taxon>Neoptera</taxon>
        <taxon>Endopterygota</taxon>
        <taxon>Hymenoptera</taxon>
        <taxon>Apocrita</taxon>
        <taxon>Aculeata</taxon>
        <taxon>Apoidea</taxon>
        <taxon>Anthophila</taxon>
        <taxon>Apidae</taxon>
        <taxon>Melipona</taxon>
    </lineage>
</organism>
<dbReference type="AlphaFoldDB" id="A0AA40KTK9"/>
<keyword evidence="1" id="KW-0472">Membrane</keyword>
<gene>
    <name evidence="2" type="ORF">K0M31_016344</name>
</gene>
<proteinExistence type="predicted"/>
<evidence type="ECO:0000313" key="3">
    <source>
        <dbReference type="Proteomes" id="UP001177670"/>
    </source>
</evidence>
<name>A0AA40KTK9_9HYME</name>
<keyword evidence="1" id="KW-1133">Transmembrane helix</keyword>
<sequence>MTLCFGRKLALLFSSLFFPLFLDTHTPHLGENFFSFTPRVQNEKRFSAMFSVLPYFFLLSHLSTIHPTRTKRKYPAKENNPVLAQRSSNSLVGTRDLAFLVSGLKANATNG</sequence>